<dbReference type="RefSeq" id="NP_258380.1">
    <property type="nucleotide sequence ID" value="NC_003102.1"/>
</dbReference>
<accession>Q9DJ44</accession>
<dbReference type="EMBL" id="AY008144">
    <property type="protein sequence ID" value="AAG22850.1"/>
    <property type="molecule type" value="Genomic_DNA"/>
</dbReference>
<dbReference type="EMBL" id="MN342245">
    <property type="protein sequence ID" value="QHN73961.1"/>
    <property type="molecule type" value="Genomic_DNA"/>
</dbReference>
<reference evidence="1" key="1">
    <citation type="journal article" date="2000" name="Zhongshan Da Xue Xue Bao Zi Ran Ke Xue Ban">
        <title>Sequence Analysis of the Alkaline Exonuclease Gene of Spodoptera litura Nucleopolyhedrovirus.</title>
        <authorList>
            <person name="Li Z."/>
            <person name="Long Q."/>
            <person name="Wei Y."/>
            <person name="Zheng J."/>
            <person name="Pang Y."/>
            <person name="Wang X."/>
        </authorList>
    </citation>
    <scope>NUCLEOTIDE SEQUENCE</scope>
</reference>
<dbReference type="OrthoDB" id="32196at10239"/>
<evidence type="ECO:0000313" key="1">
    <source>
        <dbReference type="EMBL" id="AAG22850.1"/>
    </source>
</evidence>
<name>Q9DJ44_NPVST</name>
<dbReference type="InterPro" id="IPR009946">
    <property type="entry name" value="AcMNPV_Orf4"/>
</dbReference>
<dbReference type="Pfam" id="PF07346">
    <property type="entry name" value="DUF1477"/>
    <property type="match status" value="1"/>
</dbReference>
<gene>
    <name evidence="3" type="primary">ORF112</name>
</gene>
<dbReference type="KEGG" id="vg:922241"/>
<protein>
    <submittedName>
        <fullName evidence="1">Uncharacterized protein</fullName>
    </submittedName>
</protein>
<evidence type="ECO:0000313" key="3">
    <source>
        <dbReference type="EMBL" id="QHN73961.1"/>
    </source>
</evidence>
<evidence type="ECO:0000313" key="4">
    <source>
        <dbReference type="Proteomes" id="UP000202667"/>
    </source>
</evidence>
<reference evidence="3" key="3">
    <citation type="journal article" date="2019" name="Viruses">
        <title>Identification of Loci Associated with Enhanced Virulence in Spodoptera litura Nucleopolyhedrovirus Isolates Using Deep Sequencing.</title>
        <authorList>
            <person name="Zwart M.P."/>
            <person name="Ali G."/>
            <person name="Strien E.A.V."/>
            <person name="Schijlen E.G.W.M."/>
            <person name="Wang M."/>
            <person name="Werf W.V."/>
            <person name="Vlak J.M."/>
        </authorList>
    </citation>
    <scope>NUCLEOTIDE SEQUENCE</scope>
    <source>
        <strain evidence="3">G2</strain>
    </source>
</reference>
<dbReference type="Proteomes" id="UP000202667">
    <property type="component" value="Segment"/>
</dbReference>
<sequence>MSPRYSKRPTVSMSNRINGLNVDKVPVLLSILRNAVEKLSHQSFRNHCFRLITLWWNRNTSSVSTLRQLFDGLIEMEYVVFKKSCVLNFLICFLVNKHEAAAENPVYVQCLDYLLWKHDSLTGDRLD</sequence>
<proteinExistence type="predicted"/>
<reference evidence="2 4" key="2">
    <citation type="journal article" date="2001" name="Virology">
        <title>Sequence analysis of the Spodoptera litura multicapsid nucleopolyhedrovirus genome.</title>
        <authorList>
            <person name="Pang Y."/>
            <person name="Yu J."/>
            <person name="Wang L."/>
            <person name="Hu X."/>
            <person name="Bao W."/>
            <person name="Li G."/>
            <person name="Chen C."/>
            <person name="Han H."/>
            <person name="Hu S."/>
            <person name="Yang H."/>
        </authorList>
    </citation>
    <scope>NUCLEOTIDE SEQUENCE [LARGE SCALE GENOMIC DNA]</scope>
    <source>
        <strain evidence="2 4">G2</strain>
    </source>
</reference>
<organism evidence="1">
    <name type="scientific">Spodoptera litura multicapsid nucleopolyhedrovirus</name>
    <name type="common">SpltMNPV</name>
    <dbReference type="NCBI Taxonomy" id="46242"/>
    <lineage>
        <taxon>Viruses</taxon>
        <taxon>Viruses incertae sedis</taxon>
        <taxon>Naldaviricetes</taxon>
        <taxon>Lefavirales</taxon>
        <taxon>Baculoviridae</taxon>
        <taxon>Alphabaculovirus</taxon>
        <taxon>Alphabaculovirus spliturae</taxon>
    </lineage>
</organism>
<organismHost>
    <name type="scientific">Lepidoptera</name>
    <name type="common">moths &amp; butterflies</name>
    <dbReference type="NCBI Taxonomy" id="7088"/>
</organismHost>
<evidence type="ECO:0000313" key="2">
    <source>
        <dbReference type="EMBL" id="AAL01794.1"/>
    </source>
</evidence>
<keyword evidence="4" id="KW-1185">Reference proteome</keyword>
<dbReference type="EMBL" id="AF325155">
    <property type="protein sequence ID" value="AAL01794.1"/>
    <property type="molecule type" value="Genomic_DNA"/>
</dbReference>